<dbReference type="PANTHER" id="PTHR33221:SF5">
    <property type="entry name" value="HTH-TYPE TRANSCRIPTIONAL REGULATOR ISCR"/>
    <property type="match status" value="1"/>
</dbReference>
<organism evidence="2 3">
    <name type="scientific">Variovorax paradoxus</name>
    <dbReference type="NCBI Taxonomy" id="34073"/>
    <lineage>
        <taxon>Bacteria</taxon>
        <taxon>Pseudomonadati</taxon>
        <taxon>Pseudomonadota</taxon>
        <taxon>Betaproteobacteria</taxon>
        <taxon>Burkholderiales</taxon>
        <taxon>Comamonadaceae</taxon>
        <taxon>Variovorax</taxon>
    </lineage>
</organism>
<dbReference type="EMBL" id="QFPP01000201">
    <property type="protein sequence ID" value="PZQ73177.1"/>
    <property type="molecule type" value="Genomic_DNA"/>
</dbReference>
<reference evidence="2 3" key="1">
    <citation type="submission" date="2017-08" db="EMBL/GenBank/DDBJ databases">
        <title>Infants hospitalized years apart are colonized by the same room-sourced microbial strains.</title>
        <authorList>
            <person name="Brooks B."/>
            <person name="Olm M.R."/>
            <person name="Firek B.A."/>
            <person name="Baker R."/>
            <person name="Thomas B.C."/>
            <person name="Morowitz M.J."/>
            <person name="Banfield J.F."/>
        </authorList>
    </citation>
    <scope>NUCLEOTIDE SEQUENCE [LARGE SCALE GENOMIC DNA]</scope>
    <source>
        <strain evidence="2">S2_005_003_R2_41</strain>
    </source>
</reference>
<gene>
    <name evidence="2" type="ORF">DI563_15700</name>
</gene>
<evidence type="ECO:0000256" key="1">
    <source>
        <dbReference type="ARBA" id="ARBA00023125"/>
    </source>
</evidence>
<accession>A0A2W5RRC5</accession>
<comment type="caution">
    <text evidence="2">The sequence shown here is derived from an EMBL/GenBank/DDBJ whole genome shotgun (WGS) entry which is preliminary data.</text>
</comment>
<dbReference type="GO" id="GO:0005829">
    <property type="term" value="C:cytosol"/>
    <property type="evidence" value="ECO:0007669"/>
    <property type="project" value="TreeGrafter"/>
</dbReference>
<protein>
    <submittedName>
        <fullName evidence="2">DNA-binding protein</fullName>
    </submittedName>
</protein>
<dbReference type="Proteomes" id="UP000249135">
    <property type="component" value="Unassembled WGS sequence"/>
</dbReference>
<dbReference type="GO" id="GO:0003677">
    <property type="term" value="F:DNA binding"/>
    <property type="evidence" value="ECO:0007669"/>
    <property type="project" value="UniProtKB-KW"/>
</dbReference>
<proteinExistence type="predicted"/>
<evidence type="ECO:0000313" key="2">
    <source>
        <dbReference type="EMBL" id="PZQ73177.1"/>
    </source>
</evidence>
<dbReference type="Pfam" id="PF02082">
    <property type="entry name" value="Rrf2"/>
    <property type="match status" value="1"/>
</dbReference>
<dbReference type="PANTHER" id="PTHR33221">
    <property type="entry name" value="WINGED HELIX-TURN-HELIX TRANSCRIPTIONAL REGULATOR, RRF2 FAMILY"/>
    <property type="match status" value="1"/>
</dbReference>
<keyword evidence="1 2" id="KW-0238">DNA-binding</keyword>
<dbReference type="PROSITE" id="PS51197">
    <property type="entry name" value="HTH_RRF2_2"/>
    <property type="match status" value="1"/>
</dbReference>
<dbReference type="NCBIfam" id="TIGR00738">
    <property type="entry name" value="rrf2_super"/>
    <property type="match status" value="1"/>
</dbReference>
<name>A0A2W5RRC5_VARPD</name>
<dbReference type="GO" id="GO:0003700">
    <property type="term" value="F:DNA-binding transcription factor activity"/>
    <property type="evidence" value="ECO:0007669"/>
    <property type="project" value="TreeGrafter"/>
</dbReference>
<dbReference type="InterPro" id="IPR000944">
    <property type="entry name" value="Tscrpt_reg_Rrf2"/>
</dbReference>
<dbReference type="SUPFAM" id="SSF46785">
    <property type="entry name" value="Winged helix' DNA-binding domain"/>
    <property type="match status" value="1"/>
</dbReference>
<sequence length="179" mass="19088">MRLSTKGRQAVVAMIDVALHRKTGPLSLAVLSRRQHISLSYLEQMFTNLRRHGLVASTRGPGGGYSLARAAKDITVADILYAVDALETTGVPPLPAGHQSDDPMRCAAPELWASLSQKVVEFLDSVTLQKLVEDQVAAGVQLHAEAAKPVKKPLPGPVKPLLPNAPNSVFQLGRMVSAG</sequence>
<dbReference type="InterPro" id="IPR036388">
    <property type="entry name" value="WH-like_DNA-bd_sf"/>
</dbReference>
<dbReference type="Gene3D" id="1.10.10.10">
    <property type="entry name" value="Winged helix-like DNA-binding domain superfamily/Winged helix DNA-binding domain"/>
    <property type="match status" value="1"/>
</dbReference>
<dbReference type="AlphaFoldDB" id="A0A2W5RRC5"/>
<dbReference type="InterPro" id="IPR030489">
    <property type="entry name" value="TR_Rrf2-type_CS"/>
</dbReference>
<dbReference type="PROSITE" id="PS01332">
    <property type="entry name" value="HTH_RRF2_1"/>
    <property type="match status" value="1"/>
</dbReference>
<dbReference type="InterPro" id="IPR036390">
    <property type="entry name" value="WH_DNA-bd_sf"/>
</dbReference>
<evidence type="ECO:0000313" key="3">
    <source>
        <dbReference type="Proteomes" id="UP000249135"/>
    </source>
</evidence>